<keyword evidence="1" id="KW-1133">Transmembrane helix</keyword>
<feature type="transmembrane region" description="Helical" evidence="1">
    <location>
        <begin position="12"/>
        <end position="32"/>
    </location>
</feature>
<protein>
    <recommendedName>
        <fullName evidence="4">Transmembrane protein</fullName>
    </recommendedName>
</protein>
<evidence type="ECO:0000313" key="3">
    <source>
        <dbReference type="Proteomes" id="UP000237000"/>
    </source>
</evidence>
<feature type="transmembrane region" description="Helical" evidence="1">
    <location>
        <begin position="86"/>
        <end position="106"/>
    </location>
</feature>
<dbReference type="EMBL" id="JXTC01000116">
    <property type="protein sequence ID" value="PON87467.1"/>
    <property type="molecule type" value="Genomic_DNA"/>
</dbReference>
<name>A0A2P5EPJ7_TREOI</name>
<feature type="transmembrane region" description="Helical" evidence="1">
    <location>
        <begin position="44"/>
        <end position="66"/>
    </location>
</feature>
<keyword evidence="3" id="KW-1185">Reference proteome</keyword>
<dbReference type="InParanoid" id="A0A2P5EPJ7"/>
<sequence length="107" mass="11322">MGERGPSPLVPLLMVGALGLIICGPFLLSLWGDIIVPLLEIGSGVAILVLVLLLLVHLVSSLFPTFGKSSSFATTSASVSAYDGDGFVIGMFNFLLLLLFLVLYRLL</sequence>
<dbReference type="AlphaFoldDB" id="A0A2P5EPJ7"/>
<accession>A0A2P5EPJ7</accession>
<keyword evidence="1" id="KW-0812">Transmembrane</keyword>
<evidence type="ECO:0000256" key="1">
    <source>
        <dbReference type="SAM" id="Phobius"/>
    </source>
</evidence>
<comment type="caution">
    <text evidence="2">The sequence shown here is derived from an EMBL/GenBank/DDBJ whole genome shotgun (WGS) entry which is preliminary data.</text>
</comment>
<evidence type="ECO:0000313" key="2">
    <source>
        <dbReference type="EMBL" id="PON87467.1"/>
    </source>
</evidence>
<dbReference type="OrthoDB" id="1743432at2759"/>
<keyword evidence="1" id="KW-0472">Membrane</keyword>
<dbReference type="Proteomes" id="UP000237000">
    <property type="component" value="Unassembled WGS sequence"/>
</dbReference>
<reference evidence="3" key="1">
    <citation type="submission" date="2016-06" db="EMBL/GenBank/DDBJ databases">
        <title>Parallel loss of symbiosis genes in relatives of nitrogen-fixing non-legume Parasponia.</title>
        <authorList>
            <person name="Van Velzen R."/>
            <person name="Holmer R."/>
            <person name="Bu F."/>
            <person name="Rutten L."/>
            <person name="Van Zeijl A."/>
            <person name="Liu W."/>
            <person name="Santuari L."/>
            <person name="Cao Q."/>
            <person name="Sharma T."/>
            <person name="Shen D."/>
            <person name="Roswanjaya Y."/>
            <person name="Wardhani T."/>
            <person name="Kalhor M.S."/>
            <person name="Jansen J."/>
            <person name="Van den Hoogen J."/>
            <person name="Gungor B."/>
            <person name="Hartog M."/>
            <person name="Hontelez J."/>
            <person name="Verver J."/>
            <person name="Yang W.-C."/>
            <person name="Schijlen E."/>
            <person name="Repin R."/>
            <person name="Schilthuizen M."/>
            <person name="Schranz E."/>
            <person name="Heidstra R."/>
            <person name="Miyata K."/>
            <person name="Fedorova E."/>
            <person name="Kohlen W."/>
            <person name="Bisseling T."/>
            <person name="Smit S."/>
            <person name="Geurts R."/>
        </authorList>
    </citation>
    <scope>NUCLEOTIDE SEQUENCE [LARGE SCALE GENOMIC DNA]</scope>
    <source>
        <strain evidence="3">cv. RG33-2</strain>
    </source>
</reference>
<proteinExistence type="predicted"/>
<evidence type="ECO:0008006" key="4">
    <source>
        <dbReference type="Google" id="ProtNLM"/>
    </source>
</evidence>
<organism evidence="2 3">
    <name type="scientific">Trema orientale</name>
    <name type="common">Charcoal tree</name>
    <name type="synonym">Celtis orientalis</name>
    <dbReference type="NCBI Taxonomy" id="63057"/>
    <lineage>
        <taxon>Eukaryota</taxon>
        <taxon>Viridiplantae</taxon>
        <taxon>Streptophyta</taxon>
        <taxon>Embryophyta</taxon>
        <taxon>Tracheophyta</taxon>
        <taxon>Spermatophyta</taxon>
        <taxon>Magnoliopsida</taxon>
        <taxon>eudicotyledons</taxon>
        <taxon>Gunneridae</taxon>
        <taxon>Pentapetalae</taxon>
        <taxon>rosids</taxon>
        <taxon>fabids</taxon>
        <taxon>Rosales</taxon>
        <taxon>Cannabaceae</taxon>
        <taxon>Trema</taxon>
    </lineage>
</organism>
<gene>
    <name evidence="2" type="ORF">TorRG33x02_166450</name>
</gene>